<reference evidence="1 2" key="1">
    <citation type="journal article" date="2017" name="Mol. Biol. Evol.">
        <title>The 4-celled Tetrabaena socialis nuclear genome reveals the essential components for genetic control of cell number at the origin of multicellularity in the volvocine lineage.</title>
        <authorList>
            <person name="Featherston J."/>
            <person name="Arakaki Y."/>
            <person name="Hanschen E.R."/>
            <person name="Ferris P.J."/>
            <person name="Michod R.E."/>
            <person name="Olson B.J.S.C."/>
            <person name="Nozaki H."/>
            <person name="Durand P.M."/>
        </authorList>
    </citation>
    <scope>NUCLEOTIDE SEQUENCE [LARGE SCALE GENOMIC DNA]</scope>
    <source>
        <strain evidence="1 2">NIES-571</strain>
    </source>
</reference>
<keyword evidence="2" id="KW-1185">Reference proteome</keyword>
<gene>
    <name evidence="1" type="ORF">TSOC_013217</name>
</gene>
<organism evidence="1 2">
    <name type="scientific">Tetrabaena socialis</name>
    <dbReference type="NCBI Taxonomy" id="47790"/>
    <lineage>
        <taxon>Eukaryota</taxon>
        <taxon>Viridiplantae</taxon>
        <taxon>Chlorophyta</taxon>
        <taxon>core chlorophytes</taxon>
        <taxon>Chlorophyceae</taxon>
        <taxon>CS clade</taxon>
        <taxon>Chlamydomonadales</taxon>
        <taxon>Tetrabaenaceae</taxon>
        <taxon>Tetrabaena</taxon>
    </lineage>
</organism>
<dbReference type="Proteomes" id="UP000236333">
    <property type="component" value="Unassembled WGS sequence"/>
</dbReference>
<name>A0A2J7ZKZ5_9CHLO</name>
<proteinExistence type="predicted"/>
<dbReference type="AlphaFoldDB" id="A0A2J7ZKZ5"/>
<sequence length="121" mass="12523">MAWHANGALYVTARWGTALSVPACLVVLLRFRAFAFGASVSVSLGMGSRCRSVGASSSKRAVSCLAVARRPLLAGNSSIDGMSAVRVSLFVMTIPPTACLVAAQSAMASSTIVSMRVLTRT</sequence>
<comment type="caution">
    <text evidence="1">The sequence shown here is derived from an EMBL/GenBank/DDBJ whole genome shotgun (WGS) entry which is preliminary data.</text>
</comment>
<dbReference type="EMBL" id="PGGS01001091">
    <property type="protein sequence ID" value="PNH00931.1"/>
    <property type="molecule type" value="Genomic_DNA"/>
</dbReference>
<protein>
    <submittedName>
        <fullName evidence="1">Uncharacterized protein</fullName>
    </submittedName>
</protein>
<evidence type="ECO:0000313" key="2">
    <source>
        <dbReference type="Proteomes" id="UP000236333"/>
    </source>
</evidence>
<accession>A0A2J7ZKZ5</accession>
<evidence type="ECO:0000313" key="1">
    <source>
        <dbReference type="EMBL" id="PNH00931.1"/>
    </source>
</evidence>